<keyword evidence="1" id="KW-0812">Transmembrane</keyword>
<reference evidence="2" key="1">
    <citation type="submission" date="2019-10" db="EMBL/GenBank/DDBJ databases">
        <authorList>
            <consortium name="DOE Joint Genome Institute"/>
            <person name="Kuo A."/>
            <person name="Miyauchi S."/>
            <person name="Kiss E."/>
            <person name="Drula E."/>
            <person name="Kohler A."/>
            <person name="Sanchez-Garcia M."/>
            <person name="Andreopoulos B."/>
            <person name="Barry K.W."/>
            <person name="Bonito G."/>
            <person name="Buee M."/>
            <person name="Carver A."/>
            <person name="Chen C."/>
            <person name="Cichocki N."/>
            <person name="Clum A."/>
            <person name="Culley D."/>
            <person name="Crous P.W."/>
            <person name="Fauchery L."/>
            <person name="Girlanda M."/>
            <person name="Hayes R."/>
            <person name="Keri Z."/>
            <person name="LaButti K."/>
            <person name="Lipzen A."/>
            <person name="Lombard V."/>
            <person name="Magnuson J."/>
            <person name="Maillard F."/>
            <person name="Morin E."/>
            <person name="Murat C."/>
            <person name="Nolan M."/>
            <person name="Ohm R."/>
            <person name="Pangilinan J."/>
            <person name="Pereira M."/>
            <person name="Perotto S."/>
            <person name="Peter M."/>
            <person name="Riley R."/>
            <person name="Sitrit Y."/>
            <person name="Stielow B."/>
            <person name="Szollosi G."/>
            <person name="Zifcakova L."/>
            <person name="Stursova M."/>
            <person name="Spatafora J.W."/>
            <person name="Tedersoo L."/>
            <person name="Vaario L.-M."/>
            <person name="Yamada A."/>
            <person name="Yan M."/>
            <person name="Wang P."/>
            <person name="Xu J."/>
            <person name="Bruns T."/>
            <person name="Baldrian P."/>
            <person name="Vilgalys R."/>
            <person name="Henrissat B."/>
            <person name="Grigoriev I.V."/>
            <person name="Hibbett D."/>
            <person name="Nagy L.G."/>
            <person name="Martin F.M."/>
        </authorList>
    </citation>
    <scope>NUCLEOTIDE SEQUENCE</scope>
    <source>
        <strain evidence="2">BED1</strain>
    </source>
</reference>
<keyword evidence="3" id="KW-1185">Reference proteome</keyword>
<dbReference type="EMBL" id="WHUW01000151">
    <property type="protein sequence ID" value="KAF8420778.1"/>
    <property type="molecule type" value="Genomic_DNA"/>
</dbReference>
<feature type="transmembrane region" description="Helical" evidence="1">
    <location>
        <begin position="20"/>
        <end position="39"/>
    </location>
</feature>
<dbReference type="AlphaFoldDB" id="A0AAD4G6A7"/>
<proteinExistence type="predicted"/>
<keyword evidence="1" id="KW-0472">Membrane</keyword>
<dbReference type="Proteomes" id="UP001194468">
    <property type="component" value="Unassembled WGS sequence"/>
</dbReference>
<gene>
    <name evidence="2" type="ORF">L210DRAFT_3510378</name>
</gene>
<evidence type="ECO:0000313" key="3">
    <source>
        <dbReference type="Proteomes" id="UP001194468"/>
    </source>
</evidence>
<evidence type="ECO:0000313" key="2">
    <source>
        <dbReference type="EMBL" id="KAF8420778.1"/>
    </source>
</evidence>
<reference evidence="2" key="2">
    <citation type="journal article" date="2020" name="Nat. Commun.">
        <title>Large-scale genome sequencing of mycorrhizal fungi provides insights into the early evolution of symbiotic traits.</title>
        <authorList>
            <person name="Miyauchi S."/>
            <person name="Kiss E."/>
            <person name="Kuo A."/>
            <person name="Drula E."/>
            <person name="Kohler A."/>
            <person name="Sanchez-Garcia M."/>
            <person name="Morin E."/>
            <person name="Andreopoulos B."/>
            <person name="Barry K.W."/>
            <person name="Bonito G."/>
            <person name="Buee M."/>
            <person name="Carver A."/>
            <person name="Chen C."/>
            <person name="Cichocki N."/>
            <person name="Clum A."/>
            <person name="Culley D."/>
            <person name="Crous P.W."/>
            <person name="Fauchery L."/>
            <person name="Girlanda M."/>
            <person name="Hayes R.D."/>
            <person name="Keri Z."/>
            <person name="LaButti K."/>
            <person name="Lipzen A."/>
            <person name="Lombard V."/>
            <person name="Magnuson J."/>
            <person name="Maillard F."/>
            <person name="Murat C."/>
            <person name="Nolan M."/>
            <person name="Ohm R.A."/>
            <person name="Pangilinan J."/>
            <person name="Pereira M.F."/>
            <person name="Perotto S."/>
            <person name="Peter M."/>
            <person name="Pfister S."/>
            <person name="Riley R."/>
            <person name="Sitrit Y."/>
            <person name="Stielow J.B."/>
            <person name="Szollosi G."/>
            <person name="Zifcakova L."/>
            <person name="Stursova M."/>
            <person name="Spatafora J.W."/>
            <person name="Tedersoo L."/>
            <person name="Vaario L.M."/>
            <person name="Yamada A."/>
            <person name="Yan M."/>
            <person name="Wang P."/>
            <person name="Xu J."/>
            <person name="Bruns T."/>
            <person name="Baldrian P."/>
            <person name="Vilgalys R."/>
            <person name="Dunand C."/>
            <person name="Henrissat B."/>
            <person name="Grigoriev I.V."/>
            <person name="Hibbett D."/>
            <person name="Nagy L.G."/>
            <person name="Martin F.M."/>
        </authorList>
    </citation>
    <scope>NUCLEOTIDE SEQUENCE</scope>
    <source>
        <strain evidence="2">BED1</strain>
    </source>
</reference>
<accession>A0AAD4G6A7</accession>
<evidence type="ECO:0000256" key="1">
    <source>
        <dbReference type="SAM" id="Phobius"/>
    </source>
</evidence>
<comment type="caution">
    <text evidence="2">The sequence shown here is derived from an EMBL/GenBank/DDBJ whole genome shotgun (WGS) entry which is preliminary data.</text>
</comment>
<organism evidence="2 3">
    <name type="scientific">Boletus edulis BED1</name>
    <dbReference type="NCBI Taxonomy" id="1328754"/>
    <lineage>
        <taxon>Eukaryota</taxon>
        <taxon>Fungi</taxon>
        <taxon>Dikarya</taxon>
        <taxon>Basidiomycota</taxon>
        <taxon>Agaricomycotina</taxon>
        <taxon>Agaricomycetes</taxon>
        <taxon>Agaricomycetidae</taxon>
        <taxon>Boletales</taxon>
        <taxon>Boletineae</taxon>
        <taxon>Boletaceae</taxon>
        <taxon>Boletoideae</taxon>
        <taxon>Boletus</taxon>
    </lineage>
</organism>
<sequence length="147" mass="16141">MMLHHGTRVVTDIRPLQFHGIWWTGYACLAVLFYVAITCKYTLKHGTNMWAAWSLALPSMLDAKCGHWAAPACGMQGIQLVLSIVEHESQVITTGVKLGLGESNNLLDIMHKTLKDVLGIKGTDQDLPSIHMGGTHGCYFQGGILHE</sequence>
<protein>
    <submittedName>
        <fullName evidence="2">Uncharacterized protein</fullName>
    </submittedName>
</protein>
<name>A0AAD4G6A7_BOLED</name>
<keyword evidence="1" id="KW-1133">Transmembrane helix</keyword>